<keyword evidence="3" id="KW-0326">Glycosidase</keyword>
<evidence type="ECO:0000313" key="7">
    <source>
        <dbReference type="EMBL" id="GAG73877.1"/>
    </source>
</evidence>
<dbReference type="PANTHER" id="PTHR42732">
    <property type="entry name" value="BETA-GALACTOSIDASE"/>
    <property type="match status" value="1"/>
</dbReference>
<accession>X1AXF5</accession>
<dbReference type="GO" id="GO:0005975">
    <property type="term" value="P:carbohydrate metabolic process"/>
    <property type="evidence" value="ECO:0007669"/>
    <property type="project" value="InterPro"/>
</dbReference>
<organism evidence="7">
    <name type="scientific">marine sediment metagenome</name>
    <dbReference type="NCBI Taxonomy" id="412755"/>
    <lineage>
        <taxon>unclassified sequences</taxon>
        <taxon>metagenomes</taxon>
        <taxon>ecological metagenomes</taxon>
    </lineage>
</organism>
<dbReference type="InterPro" id="IPR006103">
    <property type="entry name" value="Glyco_hydro_2_cat"/>
</dbReference>
<evidence type="ECO:0000259" key="5">
    <source>
        <dbReference type="Pfam" id="PF02836"/>
    </source>
</evidence>
<name>X1AXF5_9ZZZZ</name>
<evidence type="ECO:0000256" key="2">
    <source>
        <dbReference type="ARBA" id="ARBA00022801"/>
    </source>
</evidence>
<evidence type="ECO:0000256" key="1">
    <source>
        <dbReference type="ARBA" id="ARBA00007401"/>
    </source>
</evidence>
<dbReference type="SUPFAM" id="SSF49785">
    <property type="entry name" value="Galactose-binding domain-like"/>
    <property type="match status" value="1"/>
</dbReference>
<dbReference type="InterPro" id="IPR051913">
    <property type="entry name" value="GH2_Domain-Containing"/>
</dbReference>
<evidence type="ECO:0000256" key="3">
    <source>
        <dbReference type="ARBA" id="ARBA00023295"/>
    </source>
</evidence>
<evidence type="ECO:0000259" key="4">
    <source>
        <dbReference type="Pfam" id="PF00703"/>
    </source>
</evidence>
<sequence length="347" mass="41170">MKEYSLSGIWKYHLNDVEKYRDIQVPSNWYLQGLNYSGKVYYKRMFEISPQKDKDYYLIFKGVDYFCKVKLNGRLIGKHEGYFQEFSFPITDILKDGENLLEVEVDSPREPTDIWPDRKRLIRGIFNHHDTRPGSWDPEYGQDRNTGGIWNDILIRETGKIYIDKNIKISPLLLKDSRARLDINVSLNNNDSPQEIEIKLEISGIGFKEKFKINKKIFLSSGKYHIHLVKTLDKPKLWTTWDRGVPYLYNLKCKILNSAKERLDEESVRFGIREIKIDSKWNWYLNNERFFPRGTNFIPTQWLSEYDSKMISKDIHLLKKANINAVRVHAHINRQEFYDACDEAGIR</sequence>
<dbReference type="Gene3D" id="2.60.40.10">
    <property type="entry name" value="Immunoglobulins"/>
    <property type="match status" value="1"/>
</dbReference>
<evidence type="ECO:0000259" key="6">
    <source>
        <dbReference type="Pfam" id="PF22666"/>
    </source>
</evidence>
<protein>
    <submittedName>
        <fullName evidence="7">Uncharacterized protein</fullName>
    </submittedName>
</protein>
<comment type="caution">
    <text evidence="7">The sequence shown here is derived from an EMBL/GenBank/DDBJ whole genome shotgun (WGS) entry which is preliminary data.</text>
</comment>
<dbReference type="Pfam" id="PF00703">
    <property type="entry name" value="Glyco_hydro_2"/>
    <property type="match status" value="1"/>
</dbReference>
<feature type="domain" description="Glycoside hydrolase family 2 immunoglobulin-like beta-sandwich" evidence="4">
    <location>
        <begin position="162"/>
        <end position="273"/>
    </location>
</feature>
<dbReference type="GO" id="GO:0004553">
    <property type="term" value="F:hydrolase activity, hydrolyzing O-glycosyl compounds"/>
    <property type="evidence" value="ECO:0007669"/>
    <property type="project" value="InterPro"/>
</dbReference>
<dbReference type="InterPro" id="IPR036156">
    <property type="entry name" value="Beta-gal/glucu_dom_sf"/>
</dbReference>
<keyword evidence="2" id="KW-0378">Hydrolase</keyword>
<dbReference type="SUPFAM" id="SSF49303">
    <property type="entry name" value="beta-Galactosidase/glucuronidase domain"/>
    <property type="match status" value="1"/>
</dbReference>
<dbReference type="PANTHER" id="PTHR42732:SF1">
    <property type="entry name" value="BETA-MANNOSIDASE"/>
    <property type="match status" value="1"/>
</dbReference>
<dbReference type="SUPFAM" id="SSF51445">
    <property type="entry name" value="(Trans)glycosidases"/>
    <property type="match status" value="1"/>
</dbReference>
<dbReference type="EMBL" id="BART01000621">
    <property type="protein sequence ID" value="GAG73877.1"/>
    <property type="molecule type" value="Genomic_DNA"/>
</dbReference>
<feature type="domain" description="Beta-mannosidase-like galactose-binding" evidence="6">
    <location>
        <begin position="39"/>
        <end position="110"/>
    </location>
</feature>
<dbReference type="Gene3D" id="3.20.20.80">
    <property type="entry name" value="Glycosidases"/>
    <property type="match status" value="1"/>
</dbReference>
<dbReference type="InterPro" id="IPR008979">
    <property type="entry name" value="Galactose-bd-like_sf"/>
</dbReference>
<comment type="similarity">
    <text evidence="1">Belongs to the glycosyl hydrolase 2 family.</text>
</comment>
<dbReference type="InterPro" id="IPR054593">
    <property type="entry name" value="Beta-mannosidase-like_N2"/>
</dbReference>
<dbReference type="Pfam" id="PF02836">
    <property type="entry name" value="Glyco_hydro_2_C"/>
    <property type="match status" value="1"/>
</dbReference>
<feature type="domain" description="Glycoside hydrolase family 2 catalytic" evidence="5">
    <location>
        <begin position="307"/>
        <end position="346"/>
    </location>
</feature>
<dbReference type="InterPro" id="IPR017853">
    <property type="entry name" value="GH"/>
</dbReference>
<reference evidence="7" key="1">
    <citation type="journal article" date="2014" name="Front. Microbiol.">
        <title>High frequency of phylogenetically diverse reductive dehalogenase-homologous genes in deep subseafloor sedimentary metagenomes.</title>
        <authorList>
            <person name="Kawai M."/>
            <person name="Futagami T."/>
            <person name="Toyoda A."/>
            <person name="Takaki Y."/>
            <person name="Nishi S."/>
            <person name="Hori S."/>
            <person name="Arai W."/>
            <person name="Tsubouchi T."/>
            <person name="Morono Y."/>
            <person name="Uchiyama I."/>
            <person name="Ito T."/>
            <person name="Fujiyama A."/>
            <person name="Inagaki F."/>
            <person name="Takami H."/>
        </authorList>
    </citation>
    <scope>NUCLEOTIDE SEQUENCE</scope>
    <source>
        <strain evidence="7">Expedition CK06-06</strain>
    </source>
</reference>
<proteinExistence type="inferred from homology"/>
<dbReference type="InterPro" id="IPR013783">
    <property type="entry name" value="Ig-like_fold"/>
</dbReference>
<gene>
    <name evidence="7" type="ORF">S01H4_02733</name>
</gene>
<dbReference type="Gene3D" id="2.60.120.260">
    <property type="entry name" value="Galactose-binding domain-like"/>
    <property type="match status" value="1"/>
</dbReference>
<dbReference type="AlphaFoldDB" id="X1AXF5"/>
<dbReference type="InterPro" id="IPR006102">
    <property type="entry name" value="Ig-like_GH2"/>
</dbReference>
<dbReference type="Pfam" id="PF22666">
    <property type="entry name" value="Glyco_hydro_2_N2"/>
    <property type="match status" value="1"/>
</dbReference>